<dbReference type="AlphaFoldDB" id="A0A9X2Q569"/>
<comment type="caution">
    <text evidence="1">The sequence shown here is derived from an EMBL/GenBank/DDBJ whole genome shotgun (WGS) entry which is preliminary data.</text>
</comment>
<evidence type="ECO:0000313" key="1">
    <source>
        <dbReference type="EMBL" id="MCS3711827.1"/>
    </source>
</evidence>
<gene>
    <name evidence="1" type="ORF">GGP61_003462</name>
</gene>
<dbReference type="EMBL" id="JANUAE010000018">
    <property type="protein sequence ID" value="MCS3711827.1"/>
    <property type="molecule type" value="Genomic_DNA"/>
</dbReference>
<dbReference type="Proteomes" id="UP001155057">
    <property type="component" value="Unassembled WGS sequence"/>
</dbReference>
<accession>A0A9X2Q569</accession>
<reference evidence="1" key="1">
    <citation type="submission" date="2022-08" db="EMBL/GenBank/DDBJ databases">
        <title>Genomic Encyclopedia of Type Strains, Phase V (KMG-V): Genome sequencing to study the core and pangenomes of soil and plant-associated prokaryotes.</title>
        <authorList>
            <person name="Whitman W."/>
        </authorList>
    </citation>
    <scope>NUCLEOTIDE SEQUENCE</scope>
    <source>
        <strain evidence="1">SP3049</strain>
    </source>
</reference>
<organism evidence="1 2">
    <name type="scientific">Salinibacter ruber</name>
    <dbReference type="NCBI Taxonomy" id="146919"/>
    <lineage>
        <taxon>Bacteria</taxon>
        <taxon>Pseudomonadati</taxon>
        <taxon>Rhodothermota</taxon>
        <taxon>Rhodothermia</taxon>
        <taxon>Rhodothermales</taxon>
        <taxon>Salinibacteraceae</taxon>
        <taxon>Salinibacter</taxon>
    </lineage>
</organism>
<dbReference type="RefSeq" id="WP_259060893.1">
    <property type="nucleotide sequence ID" value="NZ_JANUAE010000018.1"/>
</dbReference>
<protein>
    <submittedName>
        <fullName evidence="1">Uncharacterized protein</fullName>
    </submittedName>
</protein>
<name>A0A9X2Q569_9BACT</name>
<evidence type="ECO:0000313" key="2">
    <source>
        <dbReference type="Proteomes" id="UP001155057"/>
    </source>
</evidence>
<proteinExistence type="predicted"/>
<sequence length="136" mass="15033">MQDSSLMRGNTVRKPAAPILLLITASFLSGCIPAVVGGIAGSEAARSETTSPEKIKEYVRTHDVKPRIARAMEREEVVKGMNVRQVELVDGKPKKTVQLEEQTARVYAIVDSSGTVWEQKTVYFEDGEVARVEEDR</sequence>